<dbReference type="STRING" id="118126.L21_0011"/>
<dbReference type="RefSeq" id="WP_074368475.1">
    <property type="nucleotide sequence ID" value="NZ_FMID01000001.1"/>
</dbReference>
<accession>A0A1M4MGW5</accession>
<dbReference type="PANTHER" id="PTHR39550">
    <property type="entry name" value="SLL0658 PROTEIN"/>
    <property type="match status" value="1"/>
</dbReference>
<name>A0A1M4MGW5_9EURY</name>
<dbReference type="EMBL" id="FMID01000001">
    <property type="protein sequence ID" value="SCL74147.1"/>
    <property type="molecule type" value="Genomic_DNA"/>
</dbReference>
<evidence type="ECO:0008006" key="3">
    <source>
        <dbReference type="Google" id="ProtNLM"/>
    </source>
</evidence>
<proteinExistence type="predicted"/>
<gene>
    <name evidence="1" type="ORF">L21_0011</name>
</gene>
<evidence type="ECO:0000313" key="2">
    <source>
        <dbReference type="Proteomes" id="UP000184671"/>
    </source>
</evidence>
<dbReference type="PANTHER" id="PTHR39550:SF1">
    <property type="entry name" value="SLL0658 PROTEIN"/>
    <property type="match status" value="1"/>
</dbReference>
<dbReference type="Pfam" id="PF11848">
    <property type="entry name" value="DUF3368"/>
    <property type="match status" value="1"/>
</dbReference>
<sequence length="165" mass="18359">MPLAVSNSSPLIHLSLIGRISLLQRFSEVVIPPAVWQEVVEQGGDRPGTTEIREARESGGLRVVEPSNRALVRLLKQELHPGEAESIVLAIEVRPDVLLLDEAEARRVAGLYDLPVTGIIGLLIQAKREGLVASLAEEMDRLREQGSFRIHDALYRRVLEMEKEE</sequence>
<dbReference type="AlphaFoldDB" id="A0A1M4MGW5"/>
<reference evidence="1 2" key="1">
    <citation type="submission" date="2016-08" db="EMBL/GenBank/DDBJ databases">
        <authorList>
            <person name="Seilhamer J.J."/>
        </authorList>
    </citation>
    <scope>NUCLEOTIDE SEQUENCE [LARGE SCALE GENOMIC DNA]</scope>
    <source>
        <strain evidence="1">L21-II-0</strain>
    </source>
</reference>
<dbReference type="InterPro" id="IPR021799">
    <property type="entry name" value="PIN-like_prokaryotic"/>
</dbReference>
<dbReference type="Proteomes" id="UP000184671">
    <property type="component" value="Unassembled WGS sequence"/>
</dbReference>
<protein>
    <recommendedName>
        <fullName evidence="3">Nucleic acid-binding protein, contains PIN domain</fullName>
    </recommendedName>
</protein>
<evidence type="ECO:0000313" key="1">
    <source>
        <dbReference type="EMBL" id="SCL74147.1"/>
    </source>
</evidence>
<organism evidence="1 2">
    <name type="scientific">Methanoculleus chikugoensis</name>
    <dbReference type="NCBI Taxonomy" id="118126"/>
    <lineage>
        <taxon>Archaea</taxon>
        <taxon>Methanobacteriati</taxon>
        <taxon>Methanobacteriota</taxon>
        <taxon>Stenosarchaea group</taxon>
        <taxon>Methanomicrobia</taxon>
        <taxon>Methanomicrobiales</taxon>
        <taxon>Methanomicrobiaceae</taxon>
        <taxon>Methanoculleus</taxon>
    </lineage>
</organism>
<dbReference type="OrthoDB" id="323844at2157"/>